<proteinExistence type="predicted"/>
<sequence length="199" mass="22569">MEMEFFTKNDRFAFDVRRSILLSAYMEQWGMPEYRVMMSKMESGVYIEMYLFPDRGGVSRFVTIGLSNTVYKSGQPAACEWMMALPSDLGGEKAERIFNYFADLIAHHIESATDLSVPLVMGSSALAPENWHAKALLLDELRGESDSLEELQVGSEVFPLLWAVPITEKEAAIILEKGIEDFDEIFEKSDYSIIDPCRP</sequence>
<dbReference type="AlphaFoldDB" id="A0A1B2DJQ7"/>
<evidence type="ECO:0000313" key="2">
    <source>
        <dbReference type="EMBL" id="ANY67921.1"/>
    </source>
</evidence>
<protein>
    <recommendedName>
        <fullName evidence="1">Suppressor of fused-like domain-containing protein</fullName>
    </recommendedName>
</protein>
<gene>
    <name evidence="2" type="ORF">BBD42_16660</name>
</gene>
<dbReference type="RefSeq" id="WP_099519095.1">
    <property type="nucleotide sequence ID" value="NZ_CP016808.1"/>
</dbReference>
<feature type="domain" description="Suppressor of fused-like" evidence="1">
    <location>
        <begin position="48"/>
        <end position="198"/>
    </location>
</feature>
<reference evidence="2" key="1">
    <citation type="submission" date="2016-08" db="EMBL/GenBank/DDBJ databases">
        <title>Complete Genome Seqeunce of Paenibacillus sp. BIHB 4019 from tea rhizoplane.</title>
        <authorList>
            <person name="Thakur R."/>
            <person name="Swarnkar M.K."/>
            <person name="Gulati A."/>
        </authorList>
    </citation>
    <scope>NUCLEOTIDE SEQUENCE [LARGE SCALE GENOMIC DNA]</scope>
    <source>
        <strain evidence="2">BIHB4019</strain>
    </source>
</reference>
<evidence type="ECO:0000259" key="1">
    <source>
        <dbReference type="Pfam" id="PF05076"/>
    </source>
</evidence>
<dbReference type="InterPro" id="IPR020941">
    <property type="entry name" value="SUFU-like_domain"/>
</dbReference>
<dbReference type="Pfam" id="PF05076">
    <property type="entry name" value="SUFU"/>
    <property type="match status" value="1"/>
</dbReference>
<dbReference type="EMBL" id="CP016808">
    <property type="protein sequence ID" value="ANY67921.1"/>
    <property type="molecule type" value="Genomic_DNA"/>
</dbReference>
<name>A0A1B2DJQ7_9BACL</name>
<accession>A0A1B2DJQ7</accession>
<organism evidence="2">
    <name type="scientific">Paenibacillus sp. BIHB 4019</name>
    <dbReference type="NCBI Taxonomy" id="1870819"/>
    <lineage>
        <taxon>Bacteria</taxon>
        <taxon>Bacillati</taxon>
        <taxon>Bacillota</taxon>
        <taxon>Bacilli</taxon>
        <taxon>Bacillales</taxon>
        <taxon>Paenibacillaceae</taxon>
        <taxon>Paenibacillus</taxon>
    </lineage>
</organism>